<protein>
    <submittedName>
        <fullName evidence="1">Uncharacterized protein</fullName>
    </submittedName>
</protein>
<evidence type="ECO:0000313" key="2">
    <source>
        <dbReference type="Proteomes" id="UP001209854"/>
    </source>
</evidence>
<reference evidence="1 2" key="1">
    <citation type="submission" date="2022-10" db="EMBL/GenBank/DDBJ databases">
        <title>High-quality genome sequences of two octocoral-associated bacteria, Endozoicomonas euniceicola EF212 and Endozoicomonas gorgoniicola PS125.</title>
        <authorList>
            <person name="Chiou Y.-J."/>
            <person name="Chen Y.-H."/>
        </authorList>
    </citation>
    <scope>NUCLEOTIDE SEQUENCE [LARGE SCALE GENOMIC DNA]</scope>
    <source>
        <strain evidence="1 2">PS125</strain>
    </source>
</reference>
<organism evidence="1 2">
    <name type="scientific">Endozoicomonas gorgoniicola</name>
    <dbReference type="NCBI Taxonomy" id="1234144"/>
    <lineage>
        <taxon>Bacteria</taxon>
        <taxon>Pseudomonadati</taxon>
        <taxon>Pseudomonadota</taxon>
        <taxon>Gammaproteobacteria</taxon>
        <taxon>Oceanospirillales</taxon>
        <taxon>Endozoicomonadaceae</taxon>
        <taxon>Endozoicomonas</taxon>
    </lineage>
</organism>
<accession>A0ABT3MQM3</accession>
<sequence>MNNQQAVSLSFGQTNENFCSATIYRSSVAKGYKIQSKQNNNKSISADCHWDGKYYVQSSKHQTSVDLEISDLDRNAKNAVLNISLKLIEPKSGEFFTLNNVALNLSGNNFDSLVKEI</sequence>
<evidence type="ECO:0000313" key="1">
    <source>
        <dbReference type="EMBL" id="MCW7551673.1"/>
    </source>
</evidence>
<name>A0ABT3MQM3_9GAMM</name>
<keyword evidence="2" id="KW-1185">Reference proteome</keyword>
<dbReference type="Proteomes" id="UP001209854">
    <property type="component" value="Unassembled WGS sequence"/>
</dbReference>
<dbReference type="EMBL" id="JAPFCC010000001">
    <property type="protein sequence ID" value="MCW7551673.1"/>
    <property type="molecule type" value="Genomic_DNA"/>
</dbReference>
<proteinExistence type="predicted"/>
<gene>
    <name evidence="1" type="ORF">NX722_03240</name>
</gene>
<comment type="caution">
    <text evidence="1">The sequence shown here is derived from an EMBL/GenBank/DDBJ whole genome shotgun (WGS) entry which is preliminary data.</text>
</comment>
<dbReference type="RefSeq" id="WP_262566692.1">
    <property type="nucleotide sequence ID" value="NZ_JAPFCC010000001.1"/>
</dbReference>